<dbReference type="RefSeq" id="WP_184720754.1">
    <property type="nucleotide sequence ID" value="NZ_JACHJP010000008.1"/>
</dbReference>
<dbReference type="InterPro" id="IPR004839">
    <property type="entry name" value="Aminotransferase_I/II_large"/>
</dbReference>
<dbReference type="EMBL" id="JACHJP010000008">
    <property type="protein sequence ID" value="MBB4918983.1"/>
    <property type="molecule type" value="Genomic_DNA"/>
</dbReference>
<name>A0A7W7QT33_9ACTN</name>
<protein>
    <submittedName>
        <fullName evidence="2">Enduracididine biosynthesis enzyme MppQ</fullName>
    </submittedName>
</protein>
<evidence type="ECO:0000259" key="1">
    <source>
        <dbReference type="Pfam" id="PF00155"/>
    </source>
</evidence>
<proteinExistence type="predicted"/>
<evidence type="ECO:0000313" key="2">
    <source>
        <dbReference type="EMBL" id="MBB4918983.1"/>
    </source>
</evidence>
<dbReference type="InterPro" id="IPR015422">
    <property type="entry name" value="PyrdxlP-dep_Trfase_small"/>
</dbReference>
<dbReference type="InterPro" id="IPR015421">
    <property type="entry name" value="PyrdxlP-dep_Trfase_major"/>
</dbReference>
<dbReference type="Gene3D" id="3.90.1150.10">
    <property type="entry name" value="Aspartate Aminotransferase, domain 1"/>
    <property type="match status" value="1"/>
</dbReference>
<dbReference type="InterPro" id="IPR015424">
    <property type="entry name" value="PyrdxlP-dep_Trfase"/>
</dbReference>
<dbReference type="CDD" id="cd00609">
    <property type="entry name" value="AAT_like"/>
    <property type="match status" value="1"/>
</dbReference>
<evidence type="ECO:0000313" key="3">
    <source>
        <dbReference type="Proteomes" id="UP000552644"/>
    </source>
</evidence>
<dbReference type="Gene3D" id="3.40.640.10">
    <property type="entry name" value="Type I PLP-dependent aspartate aminotransferase-like (Major domain)"/>
    <property type="match status" value="1"/>
</dbReference>
<dbReference type="GO" id="GO:0030170">
    <property type="term" value="F:pyridoxal phosphate binding"/>
    <property type="evidence" value="ECO:0007669"/>
    <property type="project" value="InterPro"/>
</dbReference>
<dbReference type="SUPFAM" id="SSF53383">
    <property type="entry name" value="PLP-dependent transferases"/>
    <property type="match status" value="1"/>
</dbReference>
<accession>A0A7W7QT33</accession>
<dbReference type="Pfam" id="PF00155">
    <property type="entry name" value="Aminotran_1_2"/>
    <property type="match status" value="1"/>
</dbReference>
<dbReference type="PANTHER" id="PTHR42858:SF1">
    <property type="entry name" value="LD15494P"/>
    <property type="match status" value="1"/>
</dbReference>
<dbReference type="AlphaFoldDB" id="A0A7W7QT33"/>
<dbReference type="Proteomes" id="UP000552644">
    <property type="component" value="Unassembled WGS sequence"/>
</dbReference>
<dbReference type="PANTHER" id="PTHR42858">
    <property type="entry name" value="AMINOTRANSFERASE"/>
    <property type="match status" value="1"/>
</dbReference>
<keyword evidence="3" id="KW-1185">Reference proteome</keyword>
<gene>
    <name evidence="2" type="ORF">FHS44_006119</name>
</gene>
<organism evidence="2 3">
    <name type="scientific">Streptosporangium saharense</name>
    <dbReference type="NCBI Taxonomy" id="1706840"/>
    <lineage>
        <taxon>Bacteria</taxon>
        <taxon>Bacillati</taxon>
        <taxon>Actinomycetota</taxon>
        <taxon>Actinomycetes</taxon>
        <taxon>Streptosporangiales</taxon>
        <taxon>Streptosporangiaceae</taxon>
        <taxon>Streptosporangium</taxon>
    </lineage>
</organism>
<dbReference type="GO" id="GO:0047536">
    <property type="term" value="F:2-aminoadipate transaminase activity"/>
    <property type="evidence" value="ECO:0007669"/>
    <property type="project" value="TreeGrafter"/>
</dbReference>
<sequence length="410" mass="43828">MTGADETGASPGERLDHVRQWRAGVVQAVSPPGARDLGPGYVDPALLPVGLLRDAYDRALTEYGSAALSYGHNPGVSALRETLAARAGGGRCGSANVILTSGTSQALYLASTALARTGQVVLVEETCYDLGRQIFTDCGLAVRRVRCDESGMDPHALEAALGELAGNVAFVYLIPTFHNPTGRVVPLSRRRELVAAAARHGALIVEDDAYADLAFAPGEIPPTLAELADYRGVLRLCTFSKTLGPGLRLGWMLAEEDLARRLVSHGLFVSGGSLNHTTSLAVAVLLRDGDYDRHLEHLRERLRERHDALAGRLLADLPEEVALTPSRGGFFLWLTHRGGRNEAELLTAAERAGVLVGAGSRFGVTPWPSVRLAYSFNPPAVLDTAAQRLAEAWNRPPPAVLESDHALHKP</sequence>
<feature type="domain" description="Aminotransferase class I/classII large" evidence="1">
    <location>
        <begin position="64"/>
        <end position="389"/>
    </location>
</feature>
<comment type="caution">
    <text evidence="2">The sequence shown here is derived from an EMBL/GenBank/DDBJ whole genome shotgun (WGS) entry which is preliminary data.</text>
</comment>
<reference evidence="2 3" key="1">
    <citation type="submission" date="2020-08" db="EMBL/GenBank/DDBJ databases">
        <title>Genomic Encyclopedia of Type Strains, Phase III (KMG-III): the genomes of soil and plant-associated and newly described type strains.</title>
        <authorList>
            <person name="Whitman W."/>
        </authorList>
    </citation>
    <scope>NUCLEOTIDE SEQUENCE [LARGE SCALE GENOMIC DNA]</scope>
    <source>
        <strain evidence="2 3">CECT 8840</strain>
    </source>
</reference>